<evidence type="ECO:0000256" key="1">
    <source>
        <dbReference type="SAM" id="SignalP"/>
    </source>
</evidence>
<gene>
    <name evidence="2" type="ORF">HPBE_LOCUS6553</name>
</gene>
<dbReference type="WBParaSite" id="HPBE_0000655201-mRNA-1">
    <property type="protein sequence ID" value="HPBE_0000655201-mRNA-1"/>
    <property type="gene ID" value="HPBE_0000655201"/>
</dbReference>
<dbReference type="Gene3D" id="3.40.33.10">
    <property type="entry name" value="CAP"/>
    <property type="match status" value="1"/>
</dbReference>
<accession>A0A183FI69</accession>
<evidence type="ECO:0000313" key="4">
    <source>
        <dbReference type="WBParaSite" id="HPBE_0000655201-mRNA-1"/>
    </source>
</evidence>
<dbReference type="InterPro" id="IPR035940">
    <property type="entry name" value="CAP_sf"/>
</dbReference>
<dbReference type="SUPFAM" id="SSF55797">
    <property type="entry name" value="PR-1-like"/>
    <property type="match status" value="1"/>
</dbReference>
<evidence type="ECO:0000313" key="2">
    <source>
        <dbReference type="EMBL" id="VDO68741.1"/>
    </source>
</evidence>
<keyword evidence="3" id="KW-1185">Reference proteome</keyword>
<organism evidence="3 4">
    <name type="scientific">Heligmosomoides polygyrus</name>
    <name type="common">Parasitic roundworm</name>
    <dbReference type="NCBI Taxonomy" id="6339"/>
    <lineage>
        <taxon>Eukaryota</taxon>
        <taxon>Metazoa</taxon>
        <taxon>Ecdysozoa</taxon>
        <taxon>Nematoda</taxon>
        <taxon>Chromadorea</taxon>
        <taxon>Rhabditida</taxon>
        <taxon>Rhabditina</taxon>
        <taxon>Rhabditomorpha</taxon>
        <taxon>Strongyloidea</taxon>
        <taxon>Heligmosomidae</taxon>
        <taxon>Heligmosomoides</taxon>
    </lineage>
</organism>
<proteinExistence type="predicted"/>
<reference evidence="4" key="2">
    <citation type="submission" date="2019-09" db="UniProtKB">
        <authorList>
            <consortium name="WormBaseParasite"/>
        </authorList>
    </citation>
    <scope>IDENTIFICATION</scope>
</reference>
<protein>
    <submittedName>
        <fullName evidence="4">NTR domain-containing protein</fullName>
    </submittedName>
</protein>
<feature type="chain" id="PRO_5044551429" evidence="1">
    <location>
        <begin position="19"/>
        <end position="153"/>
    </location>
</feature>
<evidence type="ECO:0000313" key="3">
    <source>
        <dbReference type="Proteomes" id="UP000050761"/>
    </source>
</evidence>
<reference evidence="2 3" key="1">
    <citation type="submission" date="2018-11" db="EMBL/GenBank/DDBJ databases">
        <authorList>
            <consortium name="Pathogen Informatics"/>
        </authorList>
    </citation>
    <scope>NUCLEOTIDE SEQUENCE [LARGE SCALE GENOMIC DNA]</scope>
</reference>
<dbReference type="Proteomes" id="UP000050761">
    <property type="component" value="Unassembled WGS sequence"/>
</dbReference>
<feature type="signal peptide" evidence="1">
    <location>
        <begin position="1"/>
        <end position="18"/>
    </location>
</feature>
<name>A0A183FI69_HELPZ</name>
<keyword evidence="1" id="KW-0732">Signal</keyword>
<dbReference type="EMBL" id="UZAH01025689">
    <property type="protein sequence ID" value="VDO68741.1"/>
    <property type="molecule type" value="Genomic_DNA"/>
</dbReference>
<dbReference type="AlphaFoldDB" id="A0A183FI69"/>
<sequence length="153" mass="17090">MLVAVALLLSVLEVPCWAQPEQSEEPKFVINGTAFQLLFQRKHNSFRSKVAMGTATVDGVKYGPAKNMYRLLLLAKATELGCAFKFGDVIDSDDKKAIDVQCIYSDRLYSYEGKPYEDGEPCKKTSDCTTYPKRSVCRPKQGLCAIKHRKSSP</sequence>
<accession>A0A3P7X4G3</accession>